<dbReference type="FunFam" id="3.30.300.20:FF:000003">
    <property type="entry name" value="GTPase Era"/>
    <property type="match status" value="1"/>
</dbReference>
<dbReference type="InterPro" id="IPR006073">
    <property type="entry name" value="GTP-bd"/>
</dbReference>
<dbReference type="GO" id="GO:0070181">
    <property type="term" value="F:small ribosomal subunit rRNA binding"/>
    <property type="evidence" value="ECO:0007669"/>
    <property type="project" value="UniProtKB-UniRule"/>
</dbReference>
<dbReference type="PRINTS" id="PR00326">
    <property type="entry name" value="GTP1OBG"/>
</dbReference>
<dbReference type="OrthoDB" id="9805918at2"/>
<dbReference type="HAMAP" id="MF_00367">
    <property type="entry name" value="GTPase_Era"/>
    <property type="match status" value="1"/>
</dbReference>
<dbReference type="GO" id="GO:0043024">
    <property type="term" value="F:ribosomal small subunit binding"/>
    <property type="evidence" value="ECO:0007669"/>
    <property type="project" value="TreeGrafter"/>
</dbReference>
<proteinExistence type="inferred from homology"/>
<evidence type="ECO:0000256" key="8">
    <source>
        <dbReference type="PROSITE-ProRule" id="PRU01050"/>
    </source>
</evidence>
<dbReference type="InterPro" id="IPR030388">
    <property type="entry name" value="G_ERA_dom"/>
</dbReference>
<dbReference type="CDD" id="cd04163">
    <property type="entry name" value="Era"/>
    <property type="match status" value="1"/>
</dbReference>
<dbReference type="GO" id="GO:0005525">
    <property type="term" value="F:GTP binding"/>
    <property type="evidence" value="ECO:0007669"/>
    <property type="project" value="UniProtKB-UniRule"/>
</dbReference>
<dbReference type="InterPro" id="IPR009019">
    <property type="entry name" value="KH_sf_prok-type"/>
</dbReference>
<comment type="function">
    <text evidence="7">An essential GTPase that binds both GDP and GTP, with rapid nucleotide exchange. Plays a role in 16S rRNA processing and 30S ribosomal subunit biogenesis and possibly also in cell cycle regulation and energy metabolism.</text>
</comment>
<evidence type="ECO:0000256" key="9">
    <source>
        <dbReference type="RuleBase" id="RU003761"/>
    </source>
</evidence>
<comment type="similarity">
    <text evidence="1 7 8 9">Belongs to the TRAFAC class TrmE-Era-EngA-EngB-Septin-like GTPase superfamily. Era GTPase family.</text>
</comment>
<dbReference type="SUPFAM" id="SSF54814">
    <property type="entry name" value="Prokaryotic type KH domain (KH-domain type II)"/>
    <property type="match status" value="1"/>
</dbReference>
<comment type="subunit">
    <text evidence="7">Monomer.</text>
</comment>
<feature type="region of interest" description="G4" evidence="8">
    <location>
        <begin position="122"/>
        <end position="125"/>
    </location>
</feature>
<dbReference type="GO" id="GO:0000028">
    <property type="term" value="P:ribosomal small subunit assembly"/>
    <property type="evidence" value="ECO:0007669"/>
    <property type="project" value="TreeGrafter"/>
</dbReference>
<dbReference type="GO" id="GO:0003924">
    <property type="term" value="F:GTPase activity"/>
    <property type="evidence" value="ECO:0007669"/>
    <property type="project" value="UniProtKB-UniRule"/>
</dbReference>
<evidence type="ECO:0000256" key="7">
    <source>
        <dbReference type="HAMAP-Rule" id="MF_00367"/>
    </source>
</evidence>
<dbReference type="PANTHER" id="PTHR42698:SF1">
    <property type="entry name" value="GTPASE ERA, MITOCHONDRIAL"/>
    <property type="match status" value="1"/>
</dbReference>
<evidence type="ECO:0000256" key="6">
    <source>
        <dbReference type="ARBA" id="ARBA00023134"/>
    </source>
</evidence>
<keyword evidence="7" id="KW-0699">rRNA-binding</keyword>
<evidence type="ECO:0000256" key="2">
    <source>
        <dbReference type="ARBA" id="ARBA00020484"/>
    </source>
</evidence>
<feature type="region of interest" description="G1" evidence="8">
    <location>
        <begin position="14"/>
        <end position="21"/>
    </location>
</feature>
<dbReference type="PROSITE" id="PS51713">
    <property type="entry name" value="G_ERA"/>
    <property type="match status" value="1"/>
</dbReference>
<dbReference type="PANTHER" id="PTHR42698">
    <property type="entry name" value="GTPASE ERA"/>
    <property type="match status" value="1"/>
</dbReference>
<keyword evidence="7" id="KW-0963">Cytoplasm</keyword>
<dbReference type="SUPFAM" id="SSF52540">
    <property type="entry name" value="P-loop containing nucleoside triphosphate hydrolases"/>
    <property type="match status" value="1"/>
</dbReference>
<accession>A0A383TV89</accession>
<feature type="binding site" evidence="7">
    <location>
        <begin position="122"/>
        <end position="125"/>
    </location>
    <ligand>
        <name>GTP</name>
        <dbReference type="ChEBI" id="CHEBI:37565"/>
    </ligand>
</feature>
<dbReference type="InterPro" id="IPR015946">
    <property type="entry name" value="KH_dom-like_a/b"/>
</dbReference>
<dbReference type="PROSITE" id="PS50823">
    <property type="entry name" value="KH_TYPE_2"/>
    <property type="match status" value="1"/>
</dbReference>
<gene>
    <name evidence="7 12" type="primary">era</name>
    <name evidence="12" type="ORF">SAMEA104719789_00611</name>
</gene>
<evidence type="ECO:0000259" key="10">
    <source>
        <dbReference type="PROSITE" id="PS50823"/>
    </source>
</evidence>
<dbReference type="NCBIfam" id="TIGR00436">
    <property type="entry name" value="era"/>
    <property type="match status" value="1"/>
</dbReference>
<dbReference type="Pfam" id="PF07650">
    <property type="entry name" value="KH_2"/>
    <property type="match status" value="1"/>
</dbReference>
<feature type="region of interest" description="G2" evidence="8">
    <location>
        <begin position="40"/>
        <end position="44"/>
    </location>
</feature>
<protein>
    <recommendedName>
        <fullName evidence="2 7">GTPase Era</fullName>
    </recommendedName>
</protein>
<keyword evidence="6 7" id="KW-0342">GTP-binding</keyword>
<keyword evidence="4 7" id="KW-0547">Nucleotide-binding</keyword>
<feature type="binding site" evidence="7">
    <location>
        <begin position="14"/>
        <end position="21"/>
    </location>
    <ligand>
        <name>GTP</name>
        <dbReference type="ChEBI" id="CHEBI:37565"/>
    </ligand>
</feature>
<keyword evidence="7" id="KW-1003">Cell membrane</keyword>
<dbReference type="Gene3D" id="3.40.50.300">
    <property type="entry name" value="P-loop containing nucleotide triphosphate hydrolases"/>
    <property type="match status" value="1"/>
</dbReference>
<dbReference type="Proteomes" id="UP000262142">
    <property type="component" value="Unassembled WGS sequence"/>
</dbReference>
<dbReference type="RefSeq" id="WP_119059060.1">
    <property type="nucleotide sequence ID" value="NZ_UNSC01000002.1"/>
</dbReference>
<dbReference type="InterPro" id="IPR004044">
    <property type="entry name" value="KH_dom_type_2"/>
</dbReference>
<dbReference type="NCBIfam" id="NF000908">
    <property type="entry name" value="PRK00089.1"/>
    <property type="match status" value="1"/>
</dbReference>
<reference evidence="12 13" key="1">
    <citation type="submission" date="2018-09" db="EMBL/GenBank/DDBJ databases">
        <authorList>
            <consortium name="Pathogen Informatics"/>
        </authorList>
    </citation>
    <scope>NUCLEOTIDE SEQUENCE [LARGE SCALE GENOMIC DNA]</scope>
    <source>
        <strain evidence="12 13">OH-22767</strain>
    </source>
</reference>
<evidence type="ECO:0000313" key="13">
    <source>
        <dbReference type="Proteomes" id="UP000262142"/>
    </source>
</evidence>
<dbReference type="GO" id="GO:0005829">
    <property type="term" value="C:cytosol"/>
    <property type="evidence" value="ECO:0007669"/>
    <property type="project" value="TreeGrafter"/>
</dbReference>
<evidence type="ECO:0000256" key="1">
    <source>
        <dbReference type="ARBA" id="ARBA00007921"/>
    </source>
</evidence>
<sequence>MVEKFKSGFVNIIGNPNVGKSTLMNKLVGERLSIITSKVQTTRHRILGIVTTPEMQIVLSDTPGILNPAYELQNRMMSFVEEAFKDADVILYVVEPNQKKLENELLNEKLHRLKIPIIILVNKIDLSNQAEVEETVDYWHKQLPKADVLPISALNHFNIDFLLEKIKNLLPEGPMYYPEDQLTDKSERFIVNEIIREKILENYEQEIPYAVEVVTERFIEEEDVIRIYADIYVERDSQKGILIGHQGNSLSKIGREARLEIQDFFQKKIFLKLFVKVKKNWRKNNRDLEHFGY</sequence>
<evidence type="ECO:0000313" key="12">
    <source>
        <dbReference type="EMBL" id="SZD71562.1"/>
    </source>
</evidence>
<dbReference type="AlphaFoldDB" id="A0A383TV89"/>
<keyword evidence="5 7" id="KW-0694">RNA-binding</keyword>
<dbReference type="InterPro" id="IPR005662">
    <property type="entry name" value="GTPase_Era-like"/>
</dbReference>
<dbReference type="GO" id="GO:0005886">
    <property type="term" value="C:plasma membrane"/>
    <property type="evidence" value="ECO:0007669"/>
    <property type="project" value="UniProtKB-SubCell"/>
</dbReference>
<keyword evidence="13" id="KW-1185">Reference proteome</keyword>
<feature type="binding site" evidence="7">
    <location>
        <begin position="61"/>
        <end position="65"/>
    </location>
    <ligand>
        <name>GTP</name>
        <dbReference type="ChEBI" id="CHEBI:37565"/>
    </ligand>
</feature>
<dbReference type="EMBL" id="UNSC01000002">
    <property type="protein sequence ID" value="SZD71562.1"/>
    <property type="molecule type" value="Genomic_DNA"/>
</dbReference>
<feature type="region of interest" description="G5" evidence="8">
    <location>
        <begin position="151"/>
        <end position="153"/>
    </location>
</feature>
<keyword evidence="3 7" id="KW-0690">Ribosome biogenesis</keyword>
<dbReference type="Pfam" id="PF01926">
    <property type="entry name" value="MMR_HSR1"/>
    <property type="match status" value="1"/>
</dbReference>
<evidence type="ECO:0000256" key="4">
    <source>
        <dbReference type="ARBA" id="ARBA00022741"/>
    </source>
</evidence>
<evidence type="ECO:0000256" key="5">
    <source>
        <dbReference type="ARBA" id="ARBA00022884"/>
    </source>
</evidence>
<dbReference type="InterPro" id="IPR027417">
    <property type="entry name" value="P-loop_NTPase"/>
</dbReference>
<comment type="subcellular location">
    <subcellularLocation>
        <location evidence="7">Cytoplasm</location>
    </subcellularLocation>
    <subcellularLocation>
        <location evidence="7">Cell membrane</location>
        <topology evidence="7">Peripheral membrane protein</topology>
    </subcellularLocation>
</comment>
<dbReference type="Gene3D" id="3.30.300.20">
    <property type="match status" value="1"/>
</dbReference>
<organism evidence="12 13">
    <name type="scientific">Candidatus Ornithobacterium hominis</name>
    <dbReference type="NCBI Taxonomy" id="2497989"/>
    <lineage>
        <taxon>Bacteria</taxon>
        <taxon>Pseudomonadati</taxon>
        <taxon>Bacteroidota</taxon>
        <taxon>Flavobacteriia</taxon>
        <taxon>Flavobacteriales</taxon>
        <taxon>Weeksellaceae</taxon>
        <taxon>Ornithobacterium</taxon>
    </lineage>
</organism>
<dbReference type="CDD" id="cd22534">
    <property type="entry name" value="KH-II_Era"/>
    <property type="match status" value="1"/>
</dbReference>
<name>A0A383TV89_9FLAO</name>
<dbReference type="InterPro" id="IPR005225">
    <property type="entry name" value="Small_GTP-bd"/>
</dbReference>
<feature type="domain" description="KH type-2" evidence="10">
    <location>
        <begin position="203"/>
        <end position="279"/>
    </location>
</feature>
<feature type="region of interest" description="G3" evidence="8">
    <location>
        <begin position="61"/>
        <end position="64"/>
    </location>
</feature>
<evidence type="ECO:0000256" key="3">
    <source>
        <dbReference type="ARBA" id="ARBA00022517"/>
    </source>
</evidence>
<dbReference type="NCBIfam" id="TIGR00231">
    <property type="entry name" value="small_GTP"/>
    <property type="match status" value="1"/>
</dbReference>
<evidence type="ECO:0000259" key="11">
    <source>
        <dbReference type="PROSITE" id="PS51713"/>
    </source>
</evidence>
<feature type="domain" description="Era-type G" evidence="11">
    <location>
        <begin position="6"/>
        <end position="172"/>
    </location>
</feature>
<keyword evidence="7" id="KW-0472">Membrane</keyword>